<dbReference type="InterPro" id="IPR034457">
    <property type="entry name" value="Organic_radical-activating"/>
</dbReference>
<evidence type="ECO:0000256" key="5">
    <source>
        <dbReference type="ARBA" id="ARBA00023004"/>
    </source>
</evidence>
<dbReference type="SFLD" id="SFLDG01066">
    <property type="entry name" value="organic_radical-activating_enz"/>
    <property type="match status" value="1"/>
</dbReference>
<sequence length="227" mass="25095">MTGTAEDLTMQIAQVVPCTEAEGPGKRFALWFQGCPLRCPGCCNPEFLSFKGGATKTLREMTASIQKARDESGIEGITLLGGEPTAHAPAALALAQASRELGLSVMIFSGFTIEELREKADPDIVELIGLTDILVDGPYLREEPDTERRWIGSRNQRIHFLTPRYSYDEQWRTKNTLEIRVVGREISVNGFPAANAVGLWKGWRRKKPVPLPIAPETKSTTHETDAK</sequence>
<dbReference type="SUPFAM" id="SSF102114">
    <property type="entry name" value="Radical SAM enzymes"/>
    <property type="match status" value="1"/>
</dbReference>
<dbReference type="CDD" id="cd01335">
    <property type="entry name" value="Radical_SAM"/>
    <property type="match status" value="1"/>
</dbReference>
<protein>
    <submittedName>
        <fullName evidence="7">Radical SAM protein</fullName>
    </submittedName>
</protein>
<dbReference type="InterPro" id="IPR013785">
    <property type="entry name" value="Aldolase_TIM"/>
</dbReference>
<dbReference type="PANTHER" id="PTHR30352">
    <property type="entry name" value="PYRUVATE FORMATE-LYASE-ACTIVATING ENZYME"/>
    <property type="match status" value="1"/>
</dbReference>
<evidence type="ECO:0000256" key="6">
    <source>
        <dbReference type="ARBA" id="ARBA00023014"/>
    </source>
</evidence>
<comment type="caution">
    <text evidence="7">The sequence shown here is derived from an EMBL/GenBank/DDBJ whole genome shotgun (WGS) entry which is preliminary data.</text>
</comment>
<dbReference type="SFLD" id="SFLDF00299">
    <property type="entry name" value="anaerobic_ribonucleoside-triph"/>
    <property type="match status" value="1"/>
</dbReference>
<dbReference type="EMBL" id="JAGKQQ010000001">
    <property type="protein sequence ID" value="MBP3960136.1"/>
    <property type="molecule type" value="Genomic_DNA"/>
</dbReference>
<evidence type="ECO:0000256" key="3">
    <source>
        <dbReference type="ARBA" id="ARBA00022691"/>
    </source>
</evidence>
<dbReference type="SFLD" id="SFLDG01063">
    <property type="entry name" value="activating_enzymes__group_1"/>
    <property type="match status" value="1"/>
</dbReference>
<evidence type="ECO:0000256" key="1">
    <source>
        <dbReference type="ARBA" id="ARBA00001966"/>
    </source>
</evidence>
<evidence type="ECO:0000256" key="2">
    <source>
        <dbReference type="ARBA" id="ARBA00022485"/>
    </source>
</evidence>
<keyword evidence="8" id="KW-1185">Reference proteome</keyword>
<dbReference type="Gene3D" id="3.20.20.70">
    <property type="entry name" value="Aldolase class I"/>
    <property type="match status" value="1"/>
</dbReference>
<dbReference type="SFLD" id="SFLDS00029">
    <property type="entry name" value="Radical_SAM"/>
    <property type="match status" value="1"/>
</dbReference>
<proteinExistence type="predicted"/>
<keyword evidence="5" id="KW-0408">Iron</keyword>
<dbReference type="Proteomes" id="UP000676565">
    <property type="component" value="Unassembled WGS sequence"/>
</dbReference>
<name>A0ABS5C2C3_9BACT</name>
<organism evidence="7 8">
    <name type="scientific">Gemmata palustris</name>
    <dbReference type="NCBI Taxonomy" id="2822762"/>
    <lineage>
        <taxon>Bacteria</taxon>
        <taxon>Pseudomonadati</taxon>
        <taxon>Planctomycetota</taxon>
        <taxon>Planctomycetia</taxon>
        <taxon>Gemmatales</taxon>
        <taxon>Gemmataceae</taxon>
        <taxon>Gemmata</taxon>
    </lineage>
</organism>
<keyword evidence="4" id="KW-0479">Metal-binding</keyword>
<evidence type="ECO:0000313" key="7">
    <source>
        <dbReference type="EMBL" id="MBP3960136.1"/>
    </source>
</evidence>
<reference evidence="7 8" key="1">
    <citation type="submission" date="2021-04" db="EMBL/GenBank/DDBJ databases">
        <authorList>
            <person name="Ivanova A."/>
        </authorList>
    </citation>
    <scope>NUCLEOTIDE SEQUENCE [LARGE SCALE GENOMIC DNA]</scope>
    <source>
        <strain evidence="7 8">G18</strain>
    </source>
</reference>
<evidence type="ECO:0000256" key="4">
    <source>
        <dbReference type="ARBA" id="ARBA00022723"/>
    </source>
</evidence>
<comment type="cofactor">
    <cofactor evidence="1">
        <name>[4Fe-4S] cluster</name>
        <dbReference type="ChEBI" id="CHEBI:49883"/>
    </cofactor>
</comment>
<accession>A0ABS5C2C3</accession>
<dbReference type="InterPro" id="IPR012837">
    <property type="entry name" value="NrdG"/>
</dbReference>
<dbReference type="PANTHER" id="PTHR30352:SF2">
    <property type="entry name" value="ANAEROBIC RIBONUCLEOSIDE-TRIPHOSPHATE REDUCTASE-ACTIVATING PROTEIN"/>
    <property type="match status" value="1"/>
</dbReference>
<dbReference type="InterPro" id="IPR058240">
    <property type="entry name" value="rSAM_sf"/>
</dbReference>
<dbReference type="InterPro" id="IPR007197">
    <property type="entry name" value="rSAM"/>
</dbReference>
<keyword evidence="6" id="KW-0411">Iron-sulfur</keyword>
<evidence type="ECO:0000313" key="8">
    <source>
        <dbReference type="Proteomes" id="UP000676565"/>
    </source>
</evidence>
<keyword evidence="2" id="KW-0004">4Fe-4S</keyword>
<keyword evidence="3" id="KW-0949">S-adenosyl-L-methionine</keyword>
<dbReference type="Pfam" id="PF13353">
    <property type="entry name" value="Fer4_12"/>
    <property type="match status" value="1"/>
</dbReference>
<gene>
    <name evidence="7" type="ORF">J8F10_33335</name>
</gene>